<feature type="region of interest" description="Disordered" evidence="15">
    <location>
        <begin position="329"/>
        <end position="350"/>
    </location>
</feature>
<evidence type="ECO:0000256" key="9">
    <source>
        <dbReference type="ARBA" id="ARBA00023015"/>
    </source>
</evidence>
<proteinExistence type="predicted"/>
<feature type="region of interest" description="Disordered" evidence="15">
    <location>
        <begin position="407"/>
        <end position="443"/>
    </location>
</feature>
<evidence type="ECO:0000313" key="17">
    <source>
        <dbReference type="EMBL" id="KAJ4961209.1"/>
    </source>
</evidence>
<keyword evidence="8" id="KW-0391">Immunity</keyword>
<feature type="compositionally biased region" description="Basic and acidic residues" evidence="15">
    <location>
        <begin position="418"/>
        <end position="437"/>
    </location>
</feature>
<comment type="caution">
    <text evidence="17">The sequence shown here is derived from an EMBL/GenBank/DDBJ whole genome shotgun (WGS) entry which is preliminary data.</text>
</comment>
<evidence type="ECO:0000256" key="7">
    <source>
        <dbReference type="ARBA" id="ARBA00022737"/>
    </source>
</evidence>
<dbReference type="Gene3D" id="3.40.30.10">
    <property type="entry name" value="Glutaredoxin"/>
    <property type="match status" value="1"/>
</dbReference>
<feature type="compositionally biased region" description="Low complexity" evidence="15">
    <location>
        <begin position="407"/>
        <end position="417"/>
    </location>
</feature>
<dbReference type="InterPro" id="IPR001202">
    <property type="entry name" value="WW_dom"/>
</dbReference>
<gene>
    <name evidence="17" type="ORF">NE237_021119</name>
</gene>
<keyword evidence="7" id="KW-0677">Repeat</keyword>
<keyword evidence="5" id="KW-0399">Innate immunity</keyword>
<evidence type="ECO:0000256" key="10">
    <source>
        <dbReference type="ARBA" id="ARBA00023163"/>
    </source>
</evidence>
<dbReference type="PROSITE" id="PS01159">
    <property type="entry name" value="WW_DOMAIN_1"/>
    <property type="match status" value="2"/>
</dbReference>
<feature type="compositionally biased region" description="Basic and acidic residues" evidence="15">
    <location>
        <begin position="638"/>
        <end position="649"/>
    </location>
</feature>
<keyword evidence="10" id="KW-0804">Transcription</keyword>
<evidence type="ECO:0000256" key="1">
    <source>
        <dbReference type="ARBA" id="ARBA00004324"/>
    </source>
</evidence>
<evidence type="ECO:0000256" key="4">
    <source>
        <dbReference type="ARBA" id="ARBA00022553"/>
    </source>
</evidence>
<keyword evidence="18" id="KW-1185">Reference proteome</keyword>
<evidence type="ECO:0000256" key="11">
    <source>
        <dbReference type="ARBA" id="ARBA00023187"/>
    </source>
</evidence>
<dbReference type="PANTHER" id="PTHR21737:SF3">
    <property type="entry name" value="POLYGLUTAMINE-BINDING PROTEIN 1"/>
    <property type="match status" value="1"/>
</dbReference>
<dbReference type="GO" id="GO:0045087">
    <property type="term" value="P:innate immune response"/>
    <property type="evidence" value="ECO:0007669"/>
    <property type="project" value="UniProtKB-KW"/>
</dbReference>
<sequence>MDKFPEQPLPPGVQFPPNSASTALSALPLPQPIDYTVRPDQFHYSGNNLFPVPQFNGSFPPAGQNLFPHNYASPRFHFPPFAPHSSEPRPNNFQINIPNPSMPICQNIRDPAPGSNTSLGAVHGMIHPHFDIKGSQFVPKKSQDGNSSCLSMITSGHQSLCPSAENTDASTQQPNIEASDHANRSGKVGPSDPSNTCEVDSLSSIQLSVSMDQQSQRENGMSEEIAQQNKKQKLIETPAEGKSISYGDVNGSYETKYNGSYETKYRSSFSSVHQDSDHCLQTQKVSNFSQKVHDASGSYSRLSGNGDDIETATQDAMLREQEIATQQIIQSQRQSRVSTGNVEDTKDFFSGRHDTNALKEVLLKMATEHRAEMASKRGKHVLHEKGNVEIGNGYGVPGGVAYYGGSSPSITTSGTSRSEIHEDNQKNPELEDSKGEPKAVTGELPEYLRQRLRARGILKDNTAKWCSASAEKKWETQSAETVAGARLPLGWVEAKDPVNGSVYYYNESTGKSQWEIPVESATVPQGPTPSLLPQDWEEALDQTTGQKYYYNTKTHVSQWERPDSSEQVSSQPTDMMHSRNVANCSGYDQSSMTKKCAGCGGWGLGLVQTWGYCTHCTRVLNLPYQQYITRQISNTANTREDSSKMESKPRSTSKPPRGKGNKRDFKKRTFADDEELDPMDPSSYSDAPRGGWVVGLKGVQPRAADTTATGPLFQQRPYPSPGAVLRKNAEIAAQSKKPNSHFAPISKKGDGSDGLGDAD</sequence>
<dbReference type="AlphaFoldDB" id="A0A9Q0HCI3"/>
<feature type="region of interest" description="Disordered" evidence="15">
    <location>
        <begin position="1"/>
        <end position="21"/>
    </location>
</feature>
<dbReference type="PROSITE" id="PS50020">
    <property type="entry name" value="WW_DOMAIN_2"/>
    <property type="match status" value="2"/>
</dbReference>
<dbReference type="InterPro" id="IPR036020">
    <property type="entry name" value="WW_dom_sf"/>
</dbReference>
<feature type="compositionally biased region" description="Polar residues" evidence="15">
    <location>
        <begin position="160"/>
        <end position="176"/>
    </location>
</feature>
<evidence type="ECO:0000259" key="16">
    <source>
        <dbReference type="PROSITE" id="PS50020"/>
    </source>
</evidence>
<dbReference type="Pfam" id="PF00397">
    <property type="entry name" value="WW"/>
    <property type="match status" value="2"/>
</dbReference>
<dbReference type="Proteomes" id="UP001141806">
    <property type="component" value="Unassembled WGS sequence"/>
</dbReference>
<evidence type="ECO:0000256" key="8">
    <source>
        <dbReference type="ARBA" id="ARBA00022859"/>
    </source>
</evidence>
<evidence type="ECO:0000256" key="12">
    <source>
        <dbReference type="ARBA" id="ARBA00023242"/>
    </source>
</evidence>
<evidence type="ECO:0000256" key="15">
    <source>
        <dbReference type="SAM" id="MobiDB-lite"/>
    </source>
</evidence>
<dbReference type="GO" id="GO:0005737">
    <property type="term" value="C:cytoplasm"/>
    <property type="evidence" value="ECO:0007669"/>
    <property type="project" value="TreeGrafter"/>
</dbReference>
<reference evidence="17" key="1">
    <citation type="journal article" date="2023" name="Plant J.">
        <title>The genome of the king protea, Protea cynaroides.</title>
        <authorList>
            <person name="Chang J."/>
            <person name="Duong T.A."/>
            <person name="Schoeman C."/>
            <person name="Ma X."/>
            <person name="Roodt D."/>
            <person name="Barker N."/>
            <person name="Li Z."/>
            <person name="Van de Peer Y."/>
            <person name="Mizrachi E."/>
        </authorList>
    </citation>
    <scope>NUCLEOTIDE SEQUENCE</scope>
    <source>
        <tissue evidence="17">Young leaves</tissue>
    </source>
</reference>
<dbReference type="Gene3D" id="2.20.70.10">
    <property type="match status" value="2"/>
</dbReference>
<evidence type="ECO:0000256" key="14">
    <source>
        <dbReference type="ARBA" id="ARBA00046362"/>
    </source>
</evidence>
<protein>
    <recommendedName>
        <fullName evidence="3">Polyglutamine-binding protein 1</fullName>
    </recommendedName>
    <alternativeName>
        <fullName evidence="13">Polyglutamine tract-binding protein 1</fullName>
    </alternativeName>
</protein>
<keyword evidence="6" id="KW-0507">mRNA processing</keyword>
<keyword evidence="11" id="KW-0508">mRNA splicing</keyword>
<dbReference type="SUPFAM" id="SSF51045">
    <property type="entry name" value="WW domain"/>
    <property type="match status" value="2"/>
</dbReference>
<evidence type="ECO:0000313" key="18">
    <source>
        <dbReference type="Proteomes" id="UP001141806"/>
    </source>
</evidence>
<dbReference type="EMBL" id="JAMYWD010000009">
    <property type="protein sequence ID" value="KAJ4961209.1"/>
    <property type="molecule type" value="Genomic_DNA"/>
</dbReference>
<dbReference type="PANTHER" id="PTHR21737">
    <property type="entry name" value="POLYGLUTAMINE BINDING PROTEIN 1/MARVEL MEMBRANE-ASSOCIATING DOMAIN CONTAINING 3"/>
    <property type="match status" value="1"/>
</dbReference>
<dbReference type="GO" id="GO:0000380">
    <property type="term" value="P:alternative mRNA splicing, via spliceosome"/>
    <property type="evidence" value="ECO:0007669"/>
    <property type="project" value="TreeGrafter"/>
</dbReference>
<dbReference type="SMART" id="SM00456">
    <property type="entry name" value="WW"/>
    <property type="match status" value="2"/>
</dbReference>
<evidence type="ECO:0000256" key="6">
    <source>
        <dbReference type="ARBA" id="ARBA00022664"/>
    </source>
</evidence>
<feature type="region of interest" description="Disordered" evidence="15">
    <location>
        <begin position="160"/>
        <end position="198"/>
    </location>
</feature>
<evidence type="ECO:0000256" key="2">
    <source>
        <dbReference type="ARBA" id="ARBA00004463"/>
    </source>
</evidence>
<dbReference type="CDD" id="cd00201">
    <property type="entry name" value="WW"/>
    <property type="match status" value="2"/>
</dbReference>
<comment type="subcellular location">
    <subcellularLocation>
        <location evidence="2">Cytoplasmic granule</location>
    </subcellularLocation>
    <subcellularLocation>
        <location evidence="1">Nucleus speckle</location>
    </subcellularLocation>
</comment>
<evidence type="ECO:0000256" key="3">
    <source>
        <dbReference type="ARBA" id="ARBA00021117"/>
    </source>
</evidence>
<feature type="compositionally biased region" description="Polar residues" evidence="15">
    <location>
        <begin position="210"/>
        <end position="229"/>
    </location>
</feature>
<keyword evidence="4" id="KW-0597">Phosphoprotein</keyword>
<organism evidence="17 18">
    <name type="scientific">Protea cynaroides</name>
    <dbReference type="NCBI Taxonomy" id="273540"/>
    <lineage>
        <taxon>Eukaryota</taxon>
        <taxon>Viridiplantae</taxon>
        <taxon>Streptophyta</taxon>
        <taxon>Embryophyta</taxon>
        <taxon>Tracheophyta</taxon>
        <taxon>Spermatophyta</taxon>
        <taxon>Magnoliopsida</taxon>
        <taxon>Proteales</taxon>
        <taxon>Proteaceae</taxon>
        <taxon>Protea</taxon>
    </lineage>
</organism>
<dbReference type="OrthoDB" id="42462at2759"/>
<name>A0A9Q0HCI3_9MAGN</name>
<evidence type="ECO:0000256" key="5">
    <source>
        <dbReference type="ARBA" id="ARBA00022588"/>
    </source>
</evidence>
<keyword evidence="9" id="KW-0805">Transcription regulation</keyword>
<feature type="region of interest" description="Disordered" evidence="15">
    <location>
        <begin position="635"/>
        <end position="759"/>
    </location>
</feature>
<feature type="region of interest" description="Disordered" evidence="15">
    <location>
        <begin position="210"/>
        <end position="232"/>
    </location>
</feature>
<accession>A0A9Q0HCI3</accession>
<keyword evidence="12" id="KW-0539">Nucleus</keyword>
<feature type="domain" description="WW" evidence="16">
    <location>
        <begin position="530"/>
        <end position="564"/>
    </location>
</feature>
<feature type="domain" description="WW" evidence="16">
    <location>
        <begin position="485"/>
        <end position="519"/>
    </location>
</feature>
<dbReference type="GO" id="GO:0016607">
    <property type="term" value="C:nuclear speck"/>
    <property type="evidence" value="ECO:0007669"/>
    <property type="project" value="UniProtKB-SubCell"/>
</dbReference>
<evidence type="ECO:0000256" key="13">
    <source>
        <dbReference type="ARBA" id="ARBA00042167"/>
    </source>
</evidence>
<dbReference type="GO" id="GO:0043021">
    <property type="term" value="F:ribonucleoprotein complex binding"/>
    <property type="evidence" value="ECO:0007669"/>
    <property type="project" value="TreeGrafter"/>
</dbReference>
<feature type="compositionally biased region" description="Basic and acidic residues" evidence="15">
    <location>
        <begin position="661"/>
        <end position="671"/>
    </location>
</feature>
<comment type="subunit">
    <text evidence="14">Interacts with POU3F2/Brn-2, ATXN1, TXNL4A, HTT and AR. Interaction with ATXN1 correlates positively with the length of the polyglutamine tract. Interacts with RNA polymerase II large subunit in a phosphorylation-dependent manner. Forms a ternary complex with ATXN1 mutant and phosphorylated RNA polymerase II. Interacts (via C-terminus) with TXNL4A and CD2BP2. Interacts (via WW domain) with ATN1 and SF3B1, and may interact with additional splice factors. Interacts (via WW domain) with WBP11; Leading to reduce interaction between PQBP1 and TXNL4A. Interacts with CAPRIN1. Interacts with DDX1. Interacts with SFPQ. Interacts with KHSRP.</text>
</comment>